<keyword evidence="3" id="KW-0547">Nucleotide-binding</keyword>
<dbReference type="Gene3D" id="2.40.50.140">
    <property type="entry name" value="Nucleic acid-binding proteins"/>
    <property type="match status" value="1"/>
</dbReference>
<dbReference type="Gene3D" id="3.30.470.30">
    <property type="entry name" value="DNA ligase/mRNA capping enzyme"/>
    <property type="match status" value="1"/>
</dbReference>
<keyword evidence="2 8" id="KW-0436">Ligase</keyword>
<evidence type="ECO:0000256" key="6">
    <source>
        <dbReference type="SAM" id="MobiDB-lite"/>
    </source>
</evidence>
<dbReference type="GO" id="GO:0003677">
    <property type="term" value="F:DNA binding"/>
    <property type="evidence" value="ECO:0007669"/>
    <property type="project" value="InterPro"/>
</dbReference>
<accession>A1C593</accession>
<dbReference type="InterPro" id="IPR012340">
    <property type="entry name" value="NA-bd_OB-fold"/>
</dbReference>
<feature type="compositionally biased region" description="Basic and acidic residues" evidence="6">
    <location>
        <begin position="799"/>
        <end position="810"/>
    </location>
</feature>
<feature type="compositionally biased region" description="Low complexity" evidence="6">
    <location>
        <begin position="688"/>
        <end position="717"/>
    </location>
</feature>
<dbReference type="Proteomes" id="UP000006701">
    <property type="component" value="Unassembled WGS sequence"/>
</dbReference>
<organism evidence="8 9">
    <name type="scientific">Aspergillus clavatus (strain ATCC 1007 / CBS 513.65 / DSM 816 / NCTC 3887 / NRRL 1 / QM 1276 / 107)</name>
    <dbReference type="NCBI Taxonomy" id="344612"/>
    <lineage>
        <taxon>Eukaryota</taxon>
        <taxon>Fungi</taxon>
        <taxon>Dikarya</taxon>
        <taxon>Ascomycota</taxon>
        <taxon>Pezizomycotina</taxon>
        <taxon>Eurotiomycetes</taxon>
        <taxon>Eurotiomycetidae</taxon>
        <taxon>Eurotiales</taxon>
        <taxon>Aspergillaceae</taxon>
        <taxon>Aspergillus</taxon>
        <taxon>Aspergillus subgen. Fumigati</taxon>
    </lineage>
</organism>
<dbReference type="GO" id="GO:0005524">
    <property type="term" value="F:ATP binding"/>
    <property type="evidence" value="ECO:0007669"/>
    <property type="project" value="UniProtKB-KW"/>
</dbReference>
<reference evidence="8 9" key="1">
    <citation type="journal article" date="2008" name="PLoS Genet.">
        <title>Genomic islands in the pathogenic filamentous fungus Aspergillus fumigatus.</title>
        <authorList>
            <person name="Fedorova N.D."/>
            <person name="Khaldi N."/>
            <person name="Joardar V.S."/>
            <person name="Maiti R."/>
            <person name="Amedeo P."/>
            <person name="Anderson M.J."/>
            <person name="Crabtree J."/>
            <person name="Silva J.C."/>
            <person name="Badger J.H."/>
            <person name="Albarraq A."/>
            <person name="Angiuoli S."/>
            <person name="Bussey H."/>
            <person name="Bowyer P."/>
            <person name="Cotty P.J."/>
            <person name="Dyer P.S."/>
            <person name="Egan A."/>
            <person name="Galens K."/>
            <person name="Fraser-Liggett C.M."/>
            <person name="Haas B.J."/>
            <person name="Inman J.M."/>
            <person name="Kent R."/>
            <person name="Lemieux S."/>
            <person name="Malavazi I."/>
            <person name="Orvis J."/>
            <person name="Roemer T."/>
            <person name="Ronning C.M."/>
            <person name="Sundaram J.P."/>
            <person name="Sutton G."/>
            <person name="Turner G."/>
            <person name="Venter J.C."/>
            <person name="White O.R."/>
            <person name="Whitty B.R."/>
            <person name="Youngman P."/>
            <person name="Wolfe K.H."/>
            <person name="Goldman G.H."/>
            <person name="Wortman J.R."/>
            <person name="Jiang B."/>
            <person name="Denning D.W."/>
            <person name="Nierman W.C."/>
        </authorList>
    </citation>
    <scope>NUCLEOTIDE SEQUENCE [LARGE SCALE GENOMIC DNA]</scope>
    <source>
        <strain evidence="9">ATCC 1007 / CBS 513.65 / DSM 816 / NCTC 3887 / NRRL 1</strain>
    </source>
</reference>
<keyword evidence="9" id="KW-1185">Reference proteome</keyword>
<dbReference type="RefSeq" id="XP_001276287.1">
    <property type="nucleotide sequence ID" value="XM_001276286.1"/>
</dbReference>
<feature type="compositionally biased region" description="Low complexity" evidence="6">
    <location>
        <begin position="757"/>
        <end position="776"/>
    </location>
</feature>
<dbReference type="GO" id="GO:0006303">
    <property type="term" value="P:double-strand break repair via nonhomologous end joining"/>
    <property type="evidence" value="ECO:0007669"/>
    <property type="project" value="TreeGrafter"/>
</dbReference>
<evidence type="ECO:0000256" key="1">
    <source>
        <dbReference type="ARBA" id="ARBA00007572"/>
    </source>
</evidence>
<dbReference type="InterPro" id="IPR012310">
    <property type="entry name" value="DNA_ligase_ATP-dep_cent"/>
</dbReference>
<feature type="region of interest" description="Disordered" evidence="6">
    <location>
        <begin position="686"/>
        <end position="837"/>
    </location>
</feature>
<dbReference type="KEGG" id="act:ACLA_002720"/>
<name>A1C593_ASPCL</name>
<evidence type="ECO:0000313" key="9">
    <source>
        <dbReference type="Proteomes" id="UP000006701"/>
    </source>
</evidence>
<comment type="similarity">
    <text evidence="1">Belongs to the ATP-dependent DNA ligase family.</text>
</comment>
<dbReference type="eggNOG" id="KOG0967">
    <property type="taxonomic scope" value="Eukaryota"/>
</dbReference>
<dbReference type="InterPro" id="IPR029710">
    <property type="entry name" value="LIG4"/>
</dbReference>
<dbReference type="VEuPathDB" id="FungiDB:ACLA_002720"/>
<protein>
    <submittedName>
        <fullName evidence="8">ATP-dependent DNA ligase domain protein</fullName>
    </submittedName>
</protein>
<dbReference type="SUPFAM" id="SSF56091">
    <property type="entry name" value="DNA ligase/mRNA capping enzyme, catalytic domain"/>
    <property type="match status" value="1"/>
</dbReference>
<gene>
    <name evidence="8" type="ORF">ACLA_002720</name>
</gene>
<dbReference type="EMBL" id="DS027004">
    <property type="protein sequence ID" value="EAW14861.1"/>
    <property type="molecule type" value="Genomic_DNA"/>
</dbReference>
<evidence type="ECO:0000256" key="4">
    <source>
        <dbReference type="ARBA" id="ARBA00022840"/>
    </source>
</evidence>
<feature type="domain" description="ATP-dependent DNA ligase family profile" evidence="7">
    <location>
        <begin position="393"/>
        <end position="536"/>
    </location>
</feature>
<evidence type="ECO:0000259" key="7">
    <source>
        <dbReference type="PROSITE" id="PS50160"/>
    </source>
</evidence>
<dbReference type="Gene3D" id="1.10.3260.10">
    <property type="entry name" value="DNA ligase, ATP-dependent, N-terminal domain"/>
    <property type="match status" value="1"/>
</dbReference>
<dbReference type="AlphaFoldDB" id="A1C593"/>
<dbReference type="GO" id="GO:0006297">
    <property type="term" value="P:nucleotide-excision repair, DNA gap filling"/>
    <property type="evidence" value="ECO:0007669"/>
    <property type="project" value="TreeGrafter"/>
</dbReference>
<evidence type="ECO:0000313" key="8">
    <source>
        <dbReference type="EMBL" id="EAW14861.1"/>
    </source>
</evidence>
<feature type="compositionally biased region" description="Low complexity" evidence="6">
    <location>
        <begin position="814"/>
        <end position="829"/>
    </location>
</feature>
<evidence type="ECO:0000256" key="3">
    <source>
        <dbReference type="ARBA" id="ARBA00022741"/>
    </source>
</evidence>
<dbReference type="OrthoDB" id="2160351at2759"/>
<dbReference type="GO" id="GO:0006310">
    <property type="term" value="P:DNA recombination"/>
    <property type="evidence" value="ECO:0007669"/>
    <property type="project" value="InterPro"/>
</dbReference>
<dbReference type="HOGENOM" id="CLU_004299_1_0_1"/>
<proteinExistence type="inferred from homology"/>
<dbReference type="CDD" id="cd08039">
    <property type="entry name" value="Adenylation_DNA_ligase_Fungal"/>
    <property type="match status" value="1"/>
</dbReference>
<dbReference type="STRING" id="344612.A1C593"/>
<dbReference type="Pfam" id="PF04675">
    <property type="entry name" value="DNA_ligase_A_N"/>
    <property type="match status" value="1"/>
</dbReference>
<dbReference type="GO" id="GO:0003910">
    <property type="term" value="F:DNA ligase (ATP) activity"/>
    <property type="evidence" value="ECO:0007669"/>
    <property type="project" value="InterPro"/>
</dbReference>
<dbReference type="GeneID" id="4708528"/>
<keyword evidence="5" id="KW-0539">Nucleus</keyword>
<evidence type="ECO:0000256" key="5">
    <source>
        <dbReference type="ARBA" id="ARBA00023242"/>
    </source>
</evidence>
<sequence>MGFKFQYLCDLLSDLENNKVVKATTASRNSNPDGRVVSRWFAQHAKRIHAADTDRIALLSCLFPEKRTDRVYWLQGATLVRVIGRCLLLGSSRREELERWRVAGGIDLGQCVEDVMRQAEGDSKKGQDVTIEEIDDALNKIASRCRFSGARVRRQHTAVDVEETLSPLYRRLSSRDAKWLTRMILKSYHPVALPVHSTMKSFHFLLPHLLLFQDSFESSLKMLASEPLSHYPPNPDPKFAKDLRVQASQHLVPRIGIKIGRPEYYKARSIKHCCRMIGRRRMSIERKYDGEYCQIHIDLSQRLNPIQIFSKSGKDSTDDRSGIQNVIRDALNIGRPECKFSRQCILEGELLVWSDKNGKIADFHKLRRFIARSGTLLGIESDSPPQPYEHLMIVFFDILLLDDDVCLRKPHRDRRLLLKHVMQAIDGHADIAEQQIVDFSRHDGQSRLESIFRKGIVERWEGFVLKGCEDPYLSISPGQEHSSAGRWIKLKKDYIPGLGDTVDLTLVGARYDSRDAVALGQATKILWTHFYIGCLLNKEAVLQNQATPRFRVVDMINRHSMSPKDMLYLNLLGQFSACGVDSGHGYLLEYGTASLANMAVVFKTPFVVEMLGSGFEKPSGARYYALRFPRIQKIHSDRSLEDAASCQELQLLAEEARSVPAEDLQEEIKWAEKIRLANASSRYLVERSQSPLSTTTSCPSSIPSPAKTSSAGTTATTDSNRDSSGHNSSWGLVHQDQRNNVETHSQTDHIPIYVDDSTTSTSSLKPSKPSPRRLSSIKNLSTPQRRNKRHVPVASTGLENRRNPVGHCEEIENNSRSSCPPSPNPRQSSTAWKRRKLTEDHAARVVVDAPKSYNKHKRSKSPLTAIALCIHQNHVMQNDTNNQNRIMFVDSTCCLLPSLELFLQRLWSNQSSFRVKNTSPDMPSGHLGIGLMIATVSQGTLGPLLFELSQEIAQRLDSNSGDYPRNGKIFILEDRFLTLDAQIDDPGFNLRNTWESIGKEYLYACISWRSPKDSNMALCGISEMFGTPIEGAEAPQVCAQDLLRSKSRTKTPHISITFEGQELGILGDLDC</sequence>
<keyword evidence="4" id="KW-0067">ATP-binding</keyword>
<dbReference type="GO" id="GO:0032807">
    <property type="term" value="C:DNA ligase IV complex"/>
    <property type="evidence" value="ECO:0007669"/>
    <property type="project" value="TreeGrafter"/>
</dbReference>
<dbReference type="PROSITE" id="PS50160">
    <property type="entry name" value="DNA_LIGASE_A3"/>
    <property type="match status" value="1"/>
</dbReference>
<dbReference type="PANTHER" id="PTHR45997">
    <property type="entry name" value="DNA LIGASE 4"/>
    <property type="match status" value="1"/>
</dbReference>
<dbReference type="Pfam" id="PF01068">
    <property type="entry name" value="DNA_ligase_A_M"/>
    <property type="match status" value="1"/>
</dbReference>
<dbReference type="InterPro" id="IPR036599">
    <property type="entry name" value="DNA_ligase_N_sf"/>
</dbReference>
<evidence type="ECO:0000256" key="2">
    <source>
        <dbReference type="ARBA" id="ARBA00022598"/>
    </source>
</evidence>
<dbReference type="InterPro" id="IPR012308">
    <property type="entry name" value="DNA_ligase_ATP-dep_N"/>
</dbReference>
<dbReference type="PANTHER" id="PTHR45997:SF2">
    <property type="entry name" value="ATP DEPENDENT DNA LIGASE DOMAIN PROTEIN (AFU_ORTHOLOGUE AFUA_5G02430)"/>
    <property type="match status" value="1"/>
</dbReference>
<feature type="compositionally biased region" description="Basic and acidic residues" evidence="6">
    <location>
        <begin position="735"/>
        <end position="747"/>
    </location>
</feature>
<dbReference type="OMA" id="YEHLYIM"/>